<evidence type="ECO:0000313" key="2">
    <source>
        <dbReference type="EMBL" id="MFC5286208.1"/>
    </source>
</evidence>
<comment type="caution">
    <text evidence="2">The sequence shown here is derived from an EMBL/GenBank/DDBJ whole genome shotgun (WGS) entry which is preliminary data.</text>
</comment>
<dbReference type="RefSeq" id="WP_378243941.1">
    <property type="nucleotide sequence ID" value="NZ_JBHSKF010000002.1"/>
</dbReference>
<accession>A0ABW0EFN9</accession>
<dbReference type="Pfam" id="PF01717">
    <property type="entry name" value="Meth_synt_2"/>
    <property type="match status" value="1"/>
</dbReference>
<organism evidence="2 3">
    <name type="scientific">Actinokineospora guangxiensis</name>
    <dbReference type="NCBI Taxonomy" id="1490288"/>
    <lineage>
        <taxon>Bacteria</taxon>
        <taxon>Bacillati</taxon>
        <taxon>Actinomycetota</taxon>
        <taxon>Actinomycetes</taxon>
        <taxon>Pseudonocardiales</taxon>
        <taxon>Pseudonocardiaceae</taxon>
        <taxon>Actinokineospora</taxon>
    </lineage>
</organism>
<dbReference type="SUPFAM" id="SSF51726">
    <property type="entry name" value="UROD/MetE-like"/>
    <property type="match status" value="1"/>
</dbReference>
<dbReference type="CDD" id="cd03310">
    <property type="entry name" value="CIMS_like"/>
    <property type="match status" value="1"/>
</dbReference>
<protein>
    <submittedName>
        <fullName evidence="2">Methionine synthase</fullName>
    </submittedName>
</protein>
<dbReference type="EMBL" id="JBHSKF010000002">
    <property type="protein sequence ID" value="MFC5286208.1"/>
    <property type="molecule type" value="Genomic_DNA"/>
</dbReference>
<proteinExistence type="predicted"/>
<sequence>MSAAPWVPGAATGIGSLPGREPVEAAAVVLGELPELPHLPELPARGLGADMLGRAAALLVDFAVELVPSGYRITARPGRDHRVAVDLLRRDLDAVEEAIGKAGAAPPVLKLQVTGPWTLASGIELPRGHRVVTDKGALRDLAESLAEGVALHVAEVKRRTGARVVVQFDEPGLPSVLAGAVPTPSGYGTVPAVAAPEAREVLAALVDAAKAATGTAVVVHCCASAPPLALIRAAGADAIAFDATLPFTAATLDEIGETWESGAVLFLGVLPGATPERPPTLRQAADPALRLADRLGFPRATLAERAVPTPACGLAGATPQWARKAMALVRDVGKAFVEPPESW</sequence>
<keyword evidence="3" id="KW-1185">Reference proteome</keyword>
<dbReference type="InterPro" id="IPR038071">
    <property type="entry name" value="UROD/MetE-like_sf"/>
</dbReference>
<reference evidence="3" key="1">
    <citation type="journal article" date="2019" name="Int. J. Syst. Evol. Microbiol.">
        <title>The Global Catalogue of Microorganisms (GCM) 10K type strain sequencing project: providing services to taxonomists for standard genome sequencing and annotation.</title>
        <authorList>
            <consortium name="The Broad Institute Genomics Platform"/>
            <consortium name="The Broad Institute Genome Sequencing Center for Infectious Disease"/>
            <person name="Wu L."/>
            <person name="Ma J."/>
        </authorList>
    </citation>
    <scope>NUCLEOTIDE SEQUENCE [LARGE SCALE GENOMIC DNA]</scope>
    <source>
        <strain evidence="3">CCUG 59778</strain>
    </source>
</reference>
<dbReference type="InterPro" id="IPR002629">
    <property type="entry name" value="Met_Synth_C/arc"/>
</dbReference>
<feature type="domain" description="Cobalamin-independent methionine synthase MetE C-terminal/archaeal" evidence="1">
    <location>
        <begin position="11"/>
        <end position="334"/>
    </location>
</feature>
<evidence type="ECO:0000259" key="1">
    <source>
        <dbReference type="Pfam" id="PF01717"/>
    </source>
</evidence>
<gene>
    <name evidence="2" type="ORF">ACFPM7_04035</name>
</gene>
<evidence type="ECO:0000313" key="3">
    <source>
        <dbReference type="Proteomes" id="UP001596157"/>
    </source>
</evidence>
<dbReference type="Gene3D" id="3.20.20.210">
    <property type="match status" value="1"/>
</dbReference>
<name>A0ABW0EFN9_9PSEU</name>
<dbReference type="Proteomes" id="UP001596157">
    <property type="component" value="Unassembled WGS sequence"/>
</dbReference>